<gene>
    <name evidence="4" type="ORF">H257_15475</name>
</gene>
<feature type="compositionally biased region" description="Low complexity" evidence="1">
    <location>
        <begin position="107"/>
        <end position="122"/>
    </location>
</feature>
<dbReference type="AlphaFoldDB" id="W4FMH4"/>
<feature type="region of interest" description="Disordered" evidence="1">
    <location>
        <begin position="205"/>
        <end position="265"/>
    </location>
</feature>
<dbReference type="EMBL" id="KI913183">
    <property type="protein sequence ID" value="ETV68670.1"/>
    <property type="molecule type" value="Genomic_DNA"/>
</dbReference>
<proteinExistence type="predicted"/>
<feature type="compositionally biased region" description="Pro residues" evidence="1">
    <location>
        <begin position="123"/>
        <end position="134"/>
    </location>
</feature>
<evidence type="ECO:0000256" key="3">
    <source>
        <dbReference type="SAM" id="SignalP"/>
    </source>
</evidence>
<evidence type="ECO:0000313" key="4">
    <source>
        <dbReference type="EMBL" id="ETV68670.1"/>
    </source>
</evidence>
<dbReference type="GeneID" id="20817471"/>
<keyword evidence="2" id="KW-1133">Transmembrane helix</keyword>
<feature type="chain" id="PRO_5004840537" evidence="3">
    <location>
        <begin position="22"/>
        <end position="265"/>
    </location>
</feature>
<dbReference type="VEuPathDB" id="FungiDB:H257_15475"/>
<keyword evidence="2" id="KW-0812">Transmembrane</keyword>
<feature type="compositionally biased region" description="Low complexity" evidence="1">
    <location>
        <begin position="82"/>
        <end position="100"/>
    </location>
</feature>
<name>W4FMH4_APHAT</name>
<keyword evidence="2" id="KW-0472">Membrane</keyword>
<evidence type="ECO:0000256" key="2">
    <source>
        <dbReference type="SAM" id="Phobius"/>
    </source>
</evidence>
<feature type="region of interest" description="Disordered" evidence="1">
    <location>
        <begin position="82"/>
        <end position="141"/>
    </location>
</feature>
<protein>
    <submittedName>
        <fullName evidence="4">Uncharacterized protein</fullName>
    </submittedName>
</protein>
<dbReference type="RefSeq" id="XP_009841895.1">
    <property type="nucleotide sequence ID" value="XM_009843593.1"/>
</dbReference>
<feature type="signal peptide" evidence="3">
    <location>
        <begin position="1"/>
        <end position="21"/>
    </location>
</feature>
<sequence>MLRPMAVLASAAALLLSGVRGQSICDATTCLLLPNDICLRRNGCGPCVAPSQDLNAALDYTCYPLNNDDFCDKGVYCPTDPVRTTTPAPTTTRRSPTVPTATPPTTLPTTASPSALPTTTSPVPEPPAPPPPSTTPSASTSSSSTAYILVGAAVVTALVVAGCCVVRKLRRNNAHLKEDPLDENEVNSTMAMNDYVALKEQEQLAREASSHPQGAAASKERVLMTTSSSSLENEEADLWGNVNPHTSRTAVPPSFSHPNYLNQSS</sequence>
<accession>W4FMH4</accession>
<feature type="compositionally biased region" description="Polar residues" evidence="1">
    <location>
        <begin position="256"/>
        <end position="265"/>
    </location>
</feature>
<evidence type="ECO:0000256" key="1">
    <source>
        <dbReference type="SAM" id="MobiDB-lite"/>
    </source>
</evidence>
<reference evidence="4" key="1">
    <citation type="submission" date="2013-12" db="EMBL/GenBank/DDBJ databases">
        <title>The Genome Sequence of Aphanomyces astaci APO3.</title>
        <authorList>
            <consortium name="The Broad Institute Genomics Platform"/>
            <person name="Russ C."/>
            <person name="Tyler B."/>
            <person name="van West P."/>
            <person name="Dieguez-Uribeondo J."/>
            <person name="Young S.K."/>
            <person name="Zeng Q."/>
            <person name="Gargeya S."/>
            <person name="Fitzgerald M."/>
            <person name="Abouelleil A."/>
            <person name="Alvarado L."/>
            <person name="Chapman S.B."/>
            <person name="Gainer-Dewar J."/>
            <person name="Goldberg J."/>
            <person name="Griggs A."/>
            <person name="Gujja S."/>
            <person name="Hansen M."/>
            <person name="Howarth C."/>
            <person name="Imamovic A."/>
            <person name="Ireland A."/>
            <person name="Larimer J."/>
            <person name="McCowan C."/>
            <person name="Murphy C."/>
            <person name="Pearson M."/>
            <person name="Poon T.W."/>
            <person name="Priest M."/>
            <person name="Roberts A."/>
            <person name="Saif S."/>
            <person name="Shea T."/>
            <person name="Sykes S."/>
            <person name="Wortman J."/>
            <person name="Nusbaum C."/>
            <person name="Birren B."/>
        </authorList>
    </citation>
    <scope>NUCLEOTIDE SEQUENCE [LARGE SCALE GENOMIC DNA]</scope>
    <source>
        <strain evidence="4">APO3</strain>
    </source>
</reference>
<dbReference type="OrthoDB" id="10626122at2759"/>
<organism evidence="4">
    <name type="scientific">Aphanomyces astaci</name>
    <name type="common">Crayfish plague agent</name>
    <dbReference type="NCBI Taxonomy" id="112090"/>
    <lineage>
        <taxon>Eukaryota</taxon>
        <taxon>Sar</taxon>
        <taxon>Stramenopiles</taxon>
        <taxon>Oomycota</taxon>
        <taxon>Saprolegniomycetes</taxon>
        <taxon>Saprolegniales</taxon>
        <taxon>Verrucalvaceae</taxon>
        <taxon>Aphanomyces</taxon>
    </lineage>
</organism>
<keyword evidence="3" id="KW-0732">Signal</keyword>
<feature type="transmembrane region" description="Helical" evidence="2">
    <location>
        <begin position="146"/>
        <end position="166"/>
    </location>
</feature>